<dbReference type="GO" id="GO:0016020">
    <property type="term" value="C:membrane"/>
    <property type="evidence" value="ECO:0007669"/>
    <property type="project" value="UniProtKB-SubCell"/>
</dbReference>
<dbReference type="PANTHER" id="PTHR43448:SF2">
    <property type="entry name" value="PROTOHEME IX FARNESYLTRANSFERASE, MITOCHONDRIAL"/>
    <property type="match status" value="1"/>
</dbReference>
<dbReference type="GO" id="GO:0016740">
    <property type="term" value="F:transferase activity"/>
    <property type="evidence" value="ECO:0007669"/>
    <property type="project" value="UniProtKB-KW"/>
</dbReference>
<evidence type="ECO:0000256" key="5">
    <source>
        <dbReference type="ARBA" id="ARBA00023133"/>
    </source>
</evidence>
<evidence type="ECO:0000256" key="6">
    <source>
        <dbReference type="ARBA" id="ARBA00023136"/>
    </source>
</evidence>
<dbReference type="InterPro" id="IPR006369">
    <property type="entry name" value="Protohaem_IX_farnesylTrfase"/>
</dbReference>
<evidence type="ECO:0000256" key="3">
    <source>
        <dbReference type="ARBA" id="ARBA00022692"/>
    </source>
</evidence>
<name>A0ABC8UB18_9AQUA</name>
<protein>
    <recommendedName>
        <fullName evidence="7">Heme O synthase</fullName>
    </recommendedName>
</protein>
<evidence type="ECO:0000256" key="2">
    <source>
        <dbReference type="ARBA" id="ARBA00022679"/>
    </source>
</evidence>
<keyword evidence="6 8" id="KW-0472">Membrane</keyword>
<keyword evidence="5" id="KW-0350">Heme biosynthesis</keyword>
<keyword evidence="4 8" id="KW-1133">Transmembrane helix</keyword>
<accession>A0ABC8UB18</accession>
<sequence length="260" mass="28493">MSLGAAMPLIMWGCAGTMMVAASANSLNQVFKYIRGRGTNVSTSTARFVQANLLAAGLAASNLVLYAFVYTPLKQIHPVNAWVGATVGAIPPLLGWAAASGHMEGTCYAIFKVLMYKNSSVIALDWKNCTCNIREFNLEIPKKWGEQFSLSIDAEFRMFSLTDSSGQRTALVALRNCLYLLPLGYLAYDCELFPELQYIMRPEGITSRWVCLESTLPALEISATAIILLKPHIKECQENVPCQPSLSSGVYVWASVSSRM</sequence>
<evidence type="ECO:0000256" key="1">
    <source>
        <dbReference type="ARBA" id="ARBA00004141"/>
    </source>
</evidence>
<dbReference type="EMBL" id="CAUOFW020007380">
    <property type="protein sequence ID" value="CAK9178974.1"/>
    <property type="molecule type" value="Genomic_DNA"/>
</dbReference>
<feature type="transmembrane region" description="Helical" evidence="8">
    <location>
        <begin position="81"/>
        <end position="99"/>
    </location>
</feature>
<comment type="subcellular location">
    <subcellularLocation>
        <location evidence="1">Membrane</location>
        <topology evidence="1">Multi-pass membrane protein</topology>
    </subcellularLocation>
</comment>
<keyword evidence="2" id="KW-0808">Transferase</keyword>
<dbReference type="InterPro" id="IPR044878">
    <property type="entry name" value="UbiA_sf"/>
</dbReference>
<gene>
    <name evidence="9" type="ORF">ILEXP_LOCUS48909</name>
</gene>
<dbReference type="Gene3D" id="1.10.357.140">
    <property type="entry name" value="UbiA prenyltransferase"/>
    <property type="match status" value="1"/>
</dbReference>
<proteinExistence type="predicted"/>
<dbReference type="Pfam" id="PF01040">
    <property type="entry name" value="UbiA"/>
    <property type="match status" value="1"/>
</dbReference>
<feature type="transmembrane region" description="Helical" evidence="8">
    <location>
        <begin position="50"/>
        <end position="69"/>
    </location>
</feature>
<keyword evidence="10" id="KW-1185">Reference proteome</keyword>
<reference evidence="9 10" key="1">
    <citation type="submission" date="2024-02" db="EMBL/GenBank/DDBJ databases">
        <authorList>
            <person name="Vignale AGUSTIN F."/>
            <person name="Sosa J E."/>
            <person name="Modenutti C."/>
        </authorList>
    </citation>
    <scope>NUCLEOTIDE SEQUENCE [LARGE SCALE GENOMIC DNA]</scope>
</reference>
<dbReference type="Proteomes" id="UP001642360">
    <property type="component" value="Unassembled WGS sequence"/>
</dbReference>
<dbReference type="InterPro" id="IPR000537">
    <property type="entry name" value="UbiA_prenyltransferase"/>
</dbReference>
<dbReference type="GO" id="GO:0006783">
    <property type="term" value="P:heme biosynthetic process"/>
    <property type="evidence" value="ECO:0007669"/>
    <property type="project" value="UniProtKB-KW"/>
</dbReference>
<evidence type="ECO:0000256" key="4">
    <source>
        <dbReference type="ARBA" id="ARBA00022989"/>
    </source>
</evidence>
<keyword evidence="3 8" id="KW-0812">Transmembrane</keyword>
<evidence type="ECO:0000256" key="8">
    <source>
        <dbReference type="SAM" id="Phobius"/>
    </source>
</evidence>
<comment type="caution">
    <text evidence="9">The sequence shown here is derived from an EMBL/GenBank/DDBJ whole genome shotgun (WGS) entry which is preliminary data.</text>
</comment>
<evidence type="ECO:0000313" key="9">
    <source>
        <dbReference type="EMBL" id="CAK9178974.1"/>
    </source>
</evidence>
<evidence type="ECO:0000313" key="10">
    <source>
        <dbReference type="Proteomes" id="UP001642360"/>
    </source>
</evidence>
<dbReference type="AlphaFoldDB" id="A0ABC8UB18"/>
<evidence type="ECO:0000256" key="7">
    <source>
        <dbReference type="ARBA" id="ARBA00030253"/>
    </source>
</evidence>
<dbReference type="PANTHER" id="PTHR43448">
    <property type="entry name" value="PROTOHEME IX FARNESYLTRANSFERASE, MITOCHONDRIAL"/>
    <property type="match status" value="1"/>
</dbReference>
<organism evidence="9 10">
    <name type="scientific">Ilex paraguariensis</name>
    <name type="common">yerba mate</name>
    <dbReference type="NCBI Taxonomy" id="185542"/>
    <lineage>
        <taxon>Eukaryota</taxon>
        <taxon>Viridiplantae</taxon>
        <taxon>Streptophyta</taxon>
        <taxon>Embryophyta</taxon>
        <taxon>Tracheophyta</taxon>
        <taxon>Spermatophyta</taxon>
        <taxon>Magnoliopsida</taxon>
        <taxon>eudicotyledons</taxon>
        <taxon>Gunneridae</taxon>
        <taxon>Pentapetalae</taxon>
        <taxon>asterids</taxon>
        <taxon>campanulids</taxon>
        <taxon>Aquifoliales</taxon>
        <taxon>Aquifoliaceae</taxon>
        <taxon>Ilex</taxon>
    </lineage>
</organism>